<dbReference type="Pfam" id="PF03009">
    <property type="entry name" value="GDPD"/>
    <property type="match status" value="1"/>
</dbReference>
<proteinExistence type="predicted"/>
<organism evidence="2">
    <name type="scientific">freshwater metagenome</name>
    <dbReference type="NCBI Taxonomy" id="449393"/>
    <lineage>
        <taxon>unclassified sequences</taxon>
        <taxon>metagenomes</taxon>
        <taxon>ecological metagenomes</taxon>
    </lineage>
</organism>
<reference evidence="2" key="1">
    <citation type="submission" date="2020-05" db="EMBL/GenBank/DDBJ databases">
        <authorList>
            <person name="Chiriac C."/>
            <person name="Salcher M."/>
            <person name="Ghai R."/>
            <person name="Kavagutti S V."/>
        </authorList>
    </citation>
    <scope>NUCLEOTIDE SEQUENCE</scope>
</reference>
<dbReference type="Gene3D" id="3.20.20.190">
    <property type="entry name" value="Phosphatidylinositol (PI) phosphodiesterase"/>
    <property type="match status" value="1"/>
</dbReference>
<dbReference type="InterPro" id="IPR030395">
    <property type="entry name" value="GP_PDE_dom"/>
</dbReference>
<feature type="domain" description="GP-PDE" evidence="1">
    <location>
        <begin position="1"/>
        <end position="228"/>
    </location>
</feature>
<gene>
    <name evidence="2" type="ORF">UFOPK4080_00578</name>
</gene>
<dbReference type="GO" id="GO:0006629">
    <property type="term" value="P:lipid metabolic process"/>
    <property type="evidence" value="ECO:0007669"/>
    <property type="project" value="InterPro"/>
</dbReference>
<dbReference type="EMBL" id="CAESAG010000073">
    <property type="protein sequence ID" value="CAB4336393.1"/>
    <property type="molecule type" value="Genomic_DNA"/>
</dbReference>
<protein>
    <submittedName>
        <fullName evidence="2">Unannotated protein</fullName>
    </submittedName>
</protein>
<evidence type="ECO:0000259" key="1">
    <source>
        <dbReference type="PROSITE" id="PS51704"/>
    </source>
</evidence>
<accession>A0A6J5Z9Z5</accession>
<dbReference type="InterPro" id="IPR017946">
    <property type="entry name" value="PLC-like_Pdiesterase_TIM-brl"/>
</dbReference>
<dbReference type="PANTHER" id="PTHR46211">
    <property type="entry name" value="GLYCEROPHOSPHORYL DIESTER PHOSPHODIESTERASE"/>
    <property type="match status" value="1"/>
</dbReference>
<sequence>MQIYAHRGASADFPEHTLAAYEGAVAQGADGFECDLRITKDEIPVLWHNASMLERAGNNGLISEMTFSEVERAYPQVLTLNTFLDFAIKSKKAILVETKHPVLSGNRVEELLVDALVEKDALSKIPVSIMSFSWSAIEKVKRLNSDIPTTLLLHKHTPWFQIKYSSAPAIGPEIDHLRAEPIRAKRIQELGRSLNVWTVDEDSDIKLCQRLGVDILITNKPAHAREVLRYP</sequence>
<name>A0A6J5Z9Z5_9ZZZZ</name>
<dbReference type="PANTHER" id="PTHR46211:SF13">
    <property type="entry name" value="GLYCEROPHOSPHODIESTER PHOSPHODIESTERASE 1-RELATED"/>
    <property type="match status" value="1"/>
</dbReference>
<dbReference type="SUPFAM" id="SSF51695">
    <property type="entry name" value="PLC-like phosphodiesterases"/>
    <property type="match status" value="1"/>
</dbReference>
<dbReference type="PROSITE" id="PS51704">
    <property type="entry name" value="GP_PDE"/>
    <property type="match status" value="1"/>
</dbReference>
<evidence type="ECO:0000313" key="2">
    <source>
        <dbReference type="EMBL" id="CAB4336393.1"/>
    </source>
</evidence>
<dbReference type="AlphaFoldDB" id="A0A6J5Z9Z5"/>
<dbReference type="GO" id="GO:0008081">
    <property type="term" value="F:phosphoric diester hydrolase activity"/>
    <property type="evidence" value="ECO:0007669"/>
    <property type="project" value="InterPro"/>
</dbReference>